<evidence type="ECO:0000256" key="1">
    <source>
        <dbReference type="ARBA" id="ARBA00009776"/>
    </source>
</evidence>
<evidence type="ECO:0000256" key="2">
    <source>
        <dbReference type="ARBA" id="ARBA00022741"/>
    </source>
</evidence>
<dbReference type="SUPFAM" id="SSF52540">
    <property type="entry name" value="P-loop containing nucleoside triphosphate hydrolases"/>
    <property type="match status" value="1"/>
</dbReference>
<evidence type="ECO:0000256" key="3">
    <source>
        <dbReference type="ARBA" id="ARBA00022840"/>
    </source>
</evidence>
<protein>
    <submittedName>
        <fullName evidence="5">Thymidylate kinase</fullName>
    </submittedName>
</protein>
<name>A0ABT7HJN8_9FUSO</name>
<dbReference type="InterPro" id="IPR039430">
    <property type="entry name" value="Thymidylate_kin-like_dom"/>
</dbReference>
<organism evidence="5 6">
    <name type="scientific">Sneathia sanguinegens</name>
    <dbReference type="NCBI Taxonomy" id="40543"/>
    <lineage>
        <taxon>Bacteria</taxon>
        <taxon>Fusobacteriati</taxon>
        <taxon>Fusobacteriota</taxon>
        <taxon>Fusobacteriia</taxon>
        <taxon>Fusobacteriales</taxon>
        <taxon>Leptotrichiaceae</taxon>
        <taxon>Sneathia</taxon>
    </lineage>
</organism>
<keyword evidence="2" id="KW-0547">Nucleotide-binding</keyword>
<keyword evidence="5" id="KW-0418">Kinase</keyword>
<gene>
    <name evidence="5" type="ORF">QQA45_01825</name>
</gene>
<evidence type="ECO:0000313" key="6">
    <source>
        <dbReference type="Proteomes" id="UP001225134"/>
    </source>
</evidence>
<evidence type="ECO:0000259" key="4">
    <source>
        <dbReference type="Pfam" id="PF02223"/>
    </source>
</evidence>
<keyword evidence="6" id="KW-1185">Reference proteome</keyword>
<proteinExistence type="inferred from homology"/>
<comment type="similarity">
    <text evidence="1">Belongs to the thymidylate kinase family.</text>
</comment>
<dbReference type="InterPro" id="IPR027417">
    <property type="entry name" value="P-loop_NTPase"/>
</dbReference>
<dbReference type="GO" id="GO:0016301">
    <property type="term" value="F:kinase activity"/>
    <property type="evidence" value="ECO:0007669"/>
    <property type="project" value="UniProtKB-KW"/>
</dbReference>
<keyword evidence="3" id="KW-0067">ATP-binding</keyword>
<dbReference type="Pfam" id="PF02223">
    <property type="entry name" value="Thymidylate_kin"/>
    <property type="match status" value="1"/>
</dbReference>
<dbReference type="PANTHER" id="PTHR10344">
    <property type="entry name" value="THYMIDYLATE KINASE"/>
    <property type="match status" value="1"/>
</dbReference>
<dbReference type="Gene3D" id="3.40.50.300">
    <property type="entry name" value="P-loop containing nucleotide triphosphate hydrolases"/>
    <property type="match status" value="1"/>
</dbReference>
<dbReference type="PANTHER" id="PTHR10344:SF4">
    <property type="entry name" value="UMP-CMP KINASE 2, MITOCHONDRIAL"/>
    <property type="match status" value="1"/>
</dbReference>
<dbReference type="EMBL" id="JASSPP010000002">
    <property type="protein sequence ID" value="MDK9580257.1"/>
    <property type="molecule type" value="Genomic_DNA"/>
</dbReference>
<feature type="domain" description="Thymidylate kinase-like" evidence="4">
    <location>
        <begin position="9"/>
        <end position="216"/>
    </location>
</feature>
<sequence>MIKGKLIVIEGTDGCGKQTQTDYLYKNLINLGLKVAKISFPNYNSPACEPVKMYLNGEFGKNEDVNIFASSSFFAIDRYASFKSDWEKLYNEGYIIIADRYTISNIIHQANRIDDENKFMEYNNWLIDLEWNKFALPKPNLMILLDMPYEFSNKILKNRKNKIDGSSTKDILEADEEQKKRAYTVAIKIAKLYDMKIVNCIDASSLRSIDDIQKDIMKFVKEEILV</sequence>
<reference evidence="5 6" key="1">
    <citation type="submission" date="2023-06" db="EMBL/GenBank/DDBJ databases">
        <title>Antibody response to the Sneathia vaginalis cytopathogenic toxin A during pregnancy.</title>
        <authorList>
            <person name="Mccoy Z.T."/>
            <person name="Serrano M.G."/>
            <person name="Spaine K."/>
            <person name="Edwards D.J."/>
            <person name="Buck G.A."/>
            <person name="Jefferson K."/>
        </authorList>
    </citation>
    <scope>NUCLEOTIDE SEQUENCE [LARGE SCALE GENOMIC DNA]</scope>
    <source>
        <strain evidence="5 6">CCUG 42621</strain>
    </source>
</reference>
<evidence type="ECO:0000313" key="5">
    <source>
        <dbReference type="EMBL" id="MDK9580257.1"/>
    </source>
</evidence>
<dbReference type="Proteomes" id="UP001225134">
    <property type="component" value="Unassembled WGS sequence"/>
</dbReference>
<accession>A0ABT7HJN8</accession>
<comment type="caution">
    <text evidence="5">The sequence shown here is derived from an EMBL/GenBank/DDBJ whole genome shotgun (WGS) entry which is preliminary data.</text>
</comment>
<dbReference type="RefSeq" id="WP_285152634.1">
    <property type="nucleotide sequence ID" value="NZ_CAUPPJ010000002.1"/>
</dbReference>
<keyword evidence="5" id="KW-0808">Transferase</keyword>